<feature type="region of interest" description="Disordered" evidence="2">
    <location>
        <begin position="1"/>
        <end position="24"/>
    </location>
</feature>
<evidence type="ECO:0000313" key="4">
    <source>
        <dbReference type="EMBL" id="KAK4211816.1"/>
    </source>
</evidence>
<dbReference type="PANTHER" id="PTHR37329:SF1">
    <property type="entry name" value="KINETOCHORE PROTEIN SOS7"/>
    <property type="match status" value="1"/>
</dbReference>
<dbReference type="GO" id="GO:0034501">
    <property type="term" value="P:protein localization to kinetochore"/>
    <property type="evidence" value="ECO:0007669"/>
    <property type="project" value="InterPro"/>
</dbReference>
<reference evidence="4" key="1">
    <citation type="journal article" date="2023" name="Mol. Phylogenet. Evol.">
        <title>Genome-scale phylogeny and comparative genomics of the fungal order Sordariales.</title>
        <authorList>
            <person name="Hensen N."/>
            <person name="Bonometti L."/>
            <person name="Westerberg I."/>
            <person name="Brannstrom I.O."/>
            <person name="Guillou S."/>
            <person name="Cros-Aarteil S."/>
            <person name="Calhoun S."/>
            <person name="Haridas S."/>
            <person name="Kuo A."/>
            <person name="Mondo S."/>
            <person name="Pangilinan J."/>
            <person name="Riley R."/>
            <person name="LaButti K."/>
            <person name="Andreopoulos B."/>
            <person name="Lipzen A."/>
            <person name="Chen C."/>
            <person name="Yan M."/>
            <person name="Daum C."/>
            <person name="Ng V."/>
            <person name="Clum A."/>
            <person name="Steindorff A."/>
            <person name="Ohm R.A."/>
            <person name="Martin F."/>
            <person name="Silar P."/>
            <person name="Natvig D.O."/>
            <person name="Lalanne C."/>
            <person name="Gautier V."/>
            <person name="Ament-Velasquez S.L."/>
            <person name="Kruys A."/>
            <person name="Hutchinson M.I."/>
            <person name="Powell A.J."/>
            <person name="Barry K."/>
            <person name="Miller A.N."/>
            <person name="Grigoriev I.V."/>
            <person name="Debuchy R."/>
            <person name="Gladieux P."/>
            <person name="Hiltunen Thoren M."/>
            <person name="Johannesson H."/>
        </authorList>
    </citation>
    <scope>NUCLEOTIDE SEQUENCE</scope>
    <source>
        <strain evidence="4">PSN293</strain>
    </source>
</reference>
<dbReference type="GO" id="GO:0051315">
    <property type="term" value="P:attachment of mitotic spindle microtubules to kinetochore"/>
    <property type="evidence" value="ECO:0007669"/>
    <property type="project" value="TreeGrafter"/>
</dbReference>
<accession>A0AAN6Y5N0</accession>
<evidence type="ECO:0000313" key="5">
    <source>
        <dbReference type="Proteomes" id="UP001301769"/>
    </source>
</evidence>
<comment type="caution">
    <text evidence="4">The sequence shown here is derived from an EMBL/GenBank/DDBJ whole genome shotgun (WGS) entry which is preliminary data.</text>
</comment>
<evidence type="ECO:0000256" key="1">
    <source>
        <dbReference type="SAM" id="Coils"/>
    </source>
</evidence>
<evidence type="ECO:0000259" key="3">
    <source>
        <dbReference type="Pfam" id="PF20882"/>
    </source>
</evidence>
<proteinExistence type="predicted"/>
<protein>
    <recommendedName>
        <fullName evidence="3">Kinetochore protein Sos7 coiled-coil domain-containing protein</fullName>
    </recommendedName>
</protein>
<dbReference type="PANTHER" id="PTHR37329">
    <property type="entry name" value="KINETOCHORE PROTEIN SOS7"/>
    <property type="match status" value="1"/>
</dbReference>
<evidence type="ECO:0000256" key="2">
    <source>
        <dbReference type="SAM" id="MobiDB-lite"/>
    </source>
</evidence>
<dbReference type="Proteomes" id="UP001301769">
    <property type="component" value="Unassembled WGS sequence"/>
</dbReference>
<gene>
    <name evidence="4" type="ORF">QBC37DRAFT_426143</name>
</gene>
<dbReference type="Pfam" id="PF20882">
    <property type="entry name" value="Sos7"/>
    <property type="match status" value="1"/>
</dbReference>
<feature type="domain" description="Kinetochore protein Sos7 coiled-coil" evidence="3">
    <location>
        <begin position="90"/>
        <end position="164"/>
    </location>
</feature>
<keyword evidence="1" id="KW-0175">Coiled coil</keyword>
<dbReference type="InterPro" id="IPR048781">
    <property type="entry name" value="Sos7_CC"/>
</dbReference>
<dbReference type="GO" id="GO:0000776">
    <property type="term" value="C:kinetochore"/>
    <property type="evidence" value="ECO:0007669"/>
    <property type="project" value="InterPro"/>
</dbReference>
<dbReference type="InterPro" id="IPR037475">
    <property type="entry name" value="Sos7"/>
</dbReference>
<feature type="coiled-coil region" evidence="1">
    <location>
        <begin position="226"/>
        <end position="281"/>
    </location>
</feature>
<dbReference type="AlphaFoldDB" id="A0AAN6Y5N0"/>
<sequence>MPRATSRSMSPSKQTTTPRATPAQVLQQLESLQATHQDKITIIKLSEPISTANQNPSSENSNLRTSDISNSSLDNPTPASLEADLLHYRELFAKLRFSYVEQVTKEKFIRAIVGDPPLIVTAQENADLEASNLVAKAALKSLKNEVNDMISELETRGKQLAAKYEQVQLNTATLRDLVQGGKIEELEGRISELKAAQAQHVDVADGDDDTTGRIMNLPLAKTALLVEERRAALRDLDRQLEQLERLAPRKEKEVARLQNEVNALETKRANVTAAAREAKRRKENLAQGGVEDDLEAKGRWYRASQVALSQMLGVTEES</sequence>
<feature type="coiled-coil region" evidence="1">
    <location>
        <begin position="125"/>
        <end position="170"/>
    </location>
</feature>
<reference evidence="4" key="2">
    <citation type="submission" date="2023-05" db="EMBL/GenBank/DDBJ databases">
        <authorList>
            <consortium name="Lawrence Berkeley National Laboratory"/>
            <person name="Steindorff A."/>
            <person name="Hensen N."/>
            <person name="Bonometti L."/>
            <person name="Westerberg I."/>
            <person name="Brannstrom I.O."/>
            <person name="Guillou S."/>
            <person name="Cros-Aarteil S."/>
            <person name="Calhoun S."/>
            <person name="Haridas S."/>
            <person name="Kuo A."/>
            <person name="Mondo S."/>
            <person name="Pangilinan J."/>
            <person name="Riley R."/>
            <person name="Labutti K."/>
            <person name="Andreopoulos B."/>
            <person name="Lipzen A."/>
            <person name="Chen C."/>
            <person name="Yanf M."/>
            <person name="Daum C."/>
            <person name="Ng V."/>
            <person name="Clum A."/>
            <person name="Ohm R."/>
            <person name="Martin F."/>
            <person name="Silar P."/>
            <person name="Natvig D."/>
            <person name="Lalanne C."/>
            <person name="Gautier V."/>
            <person name="Ament-Velasquez S.L."/>
            <person name="Kruys A."/>
            <person name="Hutchinson M.I."/>
            <person name="Powell A.J."/>
            <person name="Barry K."/>
            <person name="Miller A.N."/>
            <person name="Grigoriev I.V."/>
            <person name="Debuchy R."/>
            <person name="Gladieux P."/>
            <person name="Thoren M.H."/>
            <person name="Johannesson H."/>
        </authorList>
    </citation>
    <scope>NUCLEOTIDE SEQUENCE</scope>
    <source>
        <strain evidence="4">PSN293</strain>
    </source>
</reference>
<name>A0AAN6Y5N0_9PEZI</name>
<dbReference type="EMBL" id="MU858140">
    <property type="protein sequence ID" value="KAK4211816.1"/>
    <property type="molecule type" value="Genomic_DNA"/>
</dbReference>
<keyword evidence="5" id="KW-1185">Reference proteome</keyword>
<feature type="region of interest" description="Disordered" evidence="2">
    <location>
        <begin position="50"/>
        <end position="75"/>
    </location>
</feature>
<organism evidence="4 5">
    <name type="scientific">Rhypophila decipiens</name>
    <dbReference type="NCBI Taxonomy" id="261697"/>
    <lineage>
        <taxon>Eukaryota</taxon>
        <taxon>Fungi</taxon>
        <taxon>Dikarya</taxon>
        <taxon>Ascomycota</taxon>
        <taxon>Pezizomycotina</taxon>
        <taxon>Sordariomycetes</taxon>
        <taxon>Sordariomycetidae</taxon>
        <taxon>Sordariales</taxon>
        <taxon>Naviculisporaceae</taxon>
        <taxon>Rhypophila</taxon>
    </lineage>
</organism>